<dbReference type="Proteomes" id="UP000790709">
    <property type="component" value="Unassembled WGS sequence"/>
</dbReference>
<evidence type="ECO:0000313" key="2">
    <source>
        <dbReference type="Proteomes" id="UP000790709"/>
    </source>
</evidence>
<name>A0ACB8B160_9AGAM</name>
<proteinExistence type="predicted"/>
<sequence length="149" mass="16044">MNGGAGVPENGAELPGTTTRTQSLKIMMRSLITRTRGAWMPSVSWSALGGGGTHTRGKGVEPRVSLCATVHILYLILGSSLARRRVVVGSTNFRVVYLMLDQDAPSLFLQVSIGCWSGRVFALLVATSVLMPHPRTIQPDAKSPSRPYH</sequence>
<organism evidence="1 2">
    <name type="scientific">Leucogyrophana mollusca</name>
    <dbReference type="NCBI Taxonomy" id="85980"/>
    <lineage>
        <taxon>Eukaryota</taxon>
        <taxon>Fungi</taxon>
        <taxon>Dikarya</taxon>
        <taxon>Basidiomycota</taxon>
        <taxon>Agaricomycotina</taxon>
        <taxon>Agaricomycetes</taxon>
        <taxon>Agaricomycetidae</taxon>
        <taxon>Boletales</taxon>
        <taxon>Boletales incertae sedis</taxon>
        <taxon>Leucogyrophana</taxon>
    </lineage>
</organism>
<protein>
    <submittedName>
        <fullName evidence="1">Uncharacterized protein</fullName>
    </submittedName>
</protein>
<keyword evidence="2" id="KW-1185">Reference proteome</keyword>
<evidence type="ECO:0000313" key="1">
    <source>
        <dbReference type="EMBL" id="KAH7919417.1"/>
    </source>
</evidence>
<dbReference type="EMBL" id="MU266662">
    <property type="protein sequence ID" value="KAH7919417.1"/>
    <property type="molecule type" value="Genomic_DNA"/>
</dbReference>
<gene>
    <name evidence="1" type="ORF">BV22DRAFT_861130</name>
</gene>
<reference evidence="1" key="1">
    <citation type="journal article" date="2021" name="New Phytol.">
        <title>Evolutionary innovations through gain and loss of genes in the ectomycorrhizal Boletales.</title>
        <authorList>
            <person name="Wu G."/>
            <person name="Miyauchi S."/>
            <person name="Morin E."/>
            <person name="Kuo A."/>
            <person name="Drula E."/>
            <person name="Varga T."/>
            <person name="Kohler A."/>
            <person name="Feng B."/>
            <person name="Cao Y."/>
            <person name="Lipzen A."/>
            <person name="Daum C."/>
            <person name="Hundley H."/>
            <person name="Pangilinan J."/>
            <person name="Johnson J."/>
            <person name="Barry K."/>
            <person name="LaButti K."/>
            <person name="Ng V."/>
            <person name="Ahrendt S."/>
            <person name="Min B."/>
            <person name="Choi I.G."/>
            <person name="Park H."/>
            <person name="Plett J.M."/>
            <person name="Magnuson J."/>
            <person name="Spatafora J.W."/>
            <person name="Nagy L.G."/>
            <person name="Henrissat B."/>
            <person name="Grigoriev I.V."/>
            <person name="Yang Z.L."/>
            <person name="Xu J."/>
            <person name="Martin F.M."/>
        </authorList>
    </citation>
    <scope>NUCLEOTIDE SEQUENCE</scope>
    <source>
        <strain evidence="1">KUC20120723A-06</strain>
    </source>
</reference>
<accession>A0ACB8B160</accession>
<comment type="caution">
    <text evidence="1">The sequence shown here is derived from an EMBL/GenBank/DDBJ whole genome shotgun (WGS) entry which is preliminary data.</text>
</comment>